<sequence length="73" mass="8000">MGTLGPPGKTEDRLGYRVLAKTGTLSPHVLLWSKRLTQPACLRTITAIGPILGRFSTLESKLVKVIVRNTFHS</sequence>
<reference evidence="1 2" key="1">
    <citation type="submission" date="2020-12" db="EMBL/GenBank/DDBJ databases">
        <title>De novo assembly of Tibetan sheep genome.</title>
        <authorList>
            <person name="Li X."/>
        </authorList>
    </citation>
    <scope>NUCLEOTIDE SEQUENCE [LARGE SCALE GENOMIC DNA]</scope>
    <source>
        <tissue evidence="1">Heart</tissue>
    </source>
</reference>
<evidence type="ECO:0000313" key="2">
    <source>
        <dbReference type="Proteomes" id="UP000664991"/>
    </source>
</evidence>
<accession>A0A835ZLI4</accession>
<gene>
    <name evidence="1" type="ORF">JEQ12_011746</name>
</gene>
<evidence type="ECO:0000313" key="1">
    <source>
        <dbReference type="EMBL" id="KAG5196110.1"/>
    </source>
</evidence>
<dbReference type="Proteomes" id="UP000664991">
    <property type="component" value="Unassembled WGS sequence"/>
</dbReference>
<organism evidence="1 2">
    <name type="scientific">Ovis aries</name>
    <name type="common">Sheep</name>
    <dbReference type="NCBI Taxonomy" id="9940"/>
    <lineage>
        <taxon>Eukaryota</taxon>
        <taxon>Metazoa</taxon>
        <taxon>Chordata</taxon>
        <taxon>Craniata</taxon>
        <taxon>Vertebrata</taxon>
        <taxon>Euteleostomi</taxon>
        <taxon>Mammalia</taxon>
        <taxon>Eutheria</taxon>
        <taxon>Laurasiatheria</taxon>
        <taxon>Artiodactyla</taxon>
        <taxon>Ruminantia</taxon>
        <taxon>Pecora</taxon>
        <taxon>Bovidae</taxon>
        <taxon>Caprinae</taxon>
        <taxon>Ovis</taxon>
    </lineage>
</organism>
<proteinExistence type="predicted"/>
<comment type="caution">
    <text evidence="1">The sequence shown here is derived from an EMBL/GenBank/DDBJ whole genome shotgun (WGS) entry which is preliminary data.</text>
</comment>
<dbReference type="AlphaFoldDB" id="A0A835ZLI4"/>
<dbReference type="EMBL" id="JAEMGP010000022">
    <property type="protein sequence ID" value="KAG5196110.1"/>
    <property type="molecule type" value="Genomic_DNA"/>
</dbReference>
<name>A0A835ZLI4_SHEEP</name>
<protein>
    <submittedName>
        <fullName evidence="1">Uncharacterized protein</fullName>
    </submittedName>
</protein>